<dbReference type="AlphaFoldDB" id="A0A4R6SY56"/>
<comment type="caution">
    <text evidence="9">The sequence shown here is derived from an EMBL/GenBank/DDBJ whole genome shotgun (WGS) entry which is preliminary data.</text>
</comment>
<organism evidence="9 10">
    <name type="scientific">Pedobacter metabolipauper</name>
    <dbReference type="NCBI Taxonomy" id="425513"/>
    <lineage>
        <taxon>Bacteria</taxon>
        <taxon>Pseudomonadati</taxon>
        <taxon>Bacteroidota</taxon>
        <taxon>Sphingobacteriia</taxon>
        <taxon>Sphingobacteriales</taxon>
        <taxon>Sphingobacteriaceae</taxon>
        <taxon>Pedobacter</taxon>
    </lineage>
</organism>
<keyword evidence="6" id="KW-0472">Membrane</keyword>
<dbReference type="EMBL" id="SNYC01000003">
    <property type="protein sequence ID" value="TDQ10977.1"/>
    <property type="molecule type" value="Genomic_DNA"/>
</dbReference>
<dbReference type="RefSeq" id="WP_133574095.1">
    <property type="nucleotide sequence ID" value="NZ_SNYC01000003.1"/>
</dbReference>
<comment type="similarity">
    <text evidence="2">Belongs to the OmpP1/FadL family.</text>
</comment>
<dbReference type="PANTHER" id="PTHR35093:SF8">
    <property type="entry name" value="OUTER MEMBRANE PROTEIN NMB0088-RELATED"/>
    <property type="match status" value="1"/>
</dbReference>
<protein>
    <submittedName>
        <fullName evidence="9">Outer membrane protein transport protein (OMPP1/FadL/TodX)</fullName>
    </submittedName>
</protein>
<proteinExistence type="inferred from homology"/>
<dbReference type="GO" id="GO:0015483">
    <property type="term" value="F:long-chain fatty acid transporting porin activity"/>
    <property type="evidence" value="ECO:0007669"/>
    <property type="project" value="TreeGrafter"/>
</dbReference>
<feature type="chain" id="PRO_5020849985" evidence="8">
    <location>
        <begin position="21"/>
        <end position="496"/>
    </location>
</feature>
<evidence type="ECO:0000256" key="3">
    <source>
        <dbReference type="ARBA" id="ARBA00022452"/>
    </source>
</evidence>
<feature type="signal peptide" evidence="8">
    <location>
        <begin position="1"/>
        <end position="20"/>
    </location>
</feature>
<dbReference type="InterPro" id="IPR005017">
    <property type="entry name" value="OMPP1/FadL/TodX"/>
</dbReference>
<gene>
    <name evidence="9" type="ORF">ATK78_0087</name>
</gene>
<keyword evidence="3" id="KW-1134">Transmembrane beta strand</keyword>
<dbReference type="PANTHER" id="PTHR35093">
    <property type="entry name" value="OUTER MEMBRANE PROTEIN NMB0088-RELATED"/>
    <property type="match status" value="1"/>
</dbReference>
<evidence type="ECO:0000256" key="8">
    <source>
        <dbReference type="SAM" id="SignalP"/>
    </source>
</evidence>
<evidence type="ECO:0000256" key="7">
    <source>
        <dbReference type="ARBA" id="ARBA00023237"/>
    </source>
</evidence>
<dbReference type="OrthoDB" id="9765571at2"/>
<dbReference type="Proteomes" id="UP000295620">
    <property type="component" value="Unassembled WGS sequence"/>
</dbReference>
<evidence type="ECO:0000256" key="6">
    <source>
        <dbReference type="ARBA" id="ARBA00023136"/>
    </source>
</evidence>
<evidence type="ECO:0000256" key="4">
    <source>
        <dbReference type="ARBA" id="ARBA00022692"/>
    </source>
</evidence>
<comment type="subcellular location">
    <subcellularLocation>
        <location evidence="1">Cell outer membrane</location>
        <topology evidence="1">Multi-pass membrane protein</topology>
    </subcellularLocation>
</comment>
<evidence type="ECO:0000256" key="5">
    <source>
        <dbReference type="ARBA" id="ARBA00022729"/>
    </source>
</evidence>
<dbReference type="GO" id="GO:0009279">
    <property type="term" value="C:cell outer membrane"/>
    <property type="evidence" value="ECO:0007669"/>
    <property type="project" value="UniProtKB-SubCell"/>
</dbReference>
<keyword evidence="7" id="KW-0998">Cell outer membrane</keyword>
<evidence type="ECO:0000313" key="9">
    <source>
        <dbReference type="EMBL" id="TDQ10977.1"/>
    </source>
</evidence>
<evidence type="ECO:0000256" key="2">
    <source>
        <dbReference type="ARBA" id="ARBA00008163"/>
    </source>
</evidence>
<dbReference type="Gene3D" id="2.40.160.60">
    <property type="entry name" value="Outer membrane protein transport protein (OMPP1/FadL/TodX)"/>
    <property type="match status" value="1"/>
</dbReference>
<sequence length="496" mass="54208">MKKIILSLVAIVAATGTIYAQSYAPDALKFSQSNFGSTSRFKGMAGAQIGVGGDMSSLGANPAGLGLFTKSEFSLTPEFNGMKGDALYLGSSTKSSKNQLNLNNMGIVFYSPALKPKGEDTGKGLISTVFGIGYQRNNDFSANFNYGGTNTVNTIGDYFSDVANNVGLNPNELQRGTVQEKAYQDFIINHDDLGYYSVILPNNLQQKSEVRKGSTSELTAALGLNISNQFYIGASVGLVNIRYSNDSEFTEAGFNSEANSDFNLSLRQYQESTGSGVNGRLGVIFRPVSNFRVGATFQTPSWLFIEDNTSIALNSKILTGPLAFNYTNDPDNYSFSYRLRTPSKSSLGASYVFSGRALVSADVDYVDYASIKFSSDPSYNDSQRIRAENATVRDFYKSAVNYRAGIEFKVTNEFSLRGGYGVNGSAIKGDDDGYFATDIYTGGLGYRFKNYYFDAAYQRLETNNELAPYELNDYSEPVASIKTTRDNVFLTFGIRF</sequence>
<dbReference type="SUPFAM" id="SSF56935">
    <property type="entry name" value="Porins"/>
    <property type="match status" value="1"/>
</dbReference>
<reference evidence="9 10" key="1">
    <citation type="submission" date="2019-03" db="EMBL/GenBank/DDBJ databases">
        <title>Genomic Encyclopedia of Archaeal and Bacterial Type Strains, Phase II (KMG-II): from individual species to whole genera.</title>
        <authorList>
            <person name="Goeker M."/>
        </authorList>
    </citation>
    <scope>NUCLEOTIDE SEQUENCE [LARGE SCALE GENOMIC DNA]</scope>
    <source>
        <strain evidence="9 10">DSM 19035</strain>
    </source>
</reference>
<accession>A0A4R6SY56</accession>
<name>A0A4R6SY56_9SPHI</name>
<evidence type="ECO:0000256" key="1">
    <source>
        <dbReference type="ARBA" id="ARBA00004571"/>
    </source>
</evidence>
<evidence type="ECO:0000313" key="10">
    <source>
        <dbReference type="Proteomes" id="UP000295620"/>
    </source>
</evidence>
<keyword evidence="4" id="KW-0812">Transmembrane</keyword>
<keyword evidence="10" id="KW-1185">Reference proteome</keyword>
<keyword evidence="5 8" id="KW-0732">Signal</keyword>